<evidence type="ECO:0000256" key="11">
    <source>
        <dbReference type="SAM" id="Phobius"/>
    </source>
</evidence>
<feature type="transmembrane region" description="Helical" evidence="11">
    <location>
        <begin position="230"/>
        <end position="252"/>
    </location>
</feature>
<dbReference type="Gene3D" id="1.20.1070.10">
    <property type="entry name" value="Rhodopsin 7-helix transmembrane proteins"/>
    <property type="match status" value="1"/>
</dbReference>
<feature type="transmembrane region" description="Helical" evidence="11">
    <location>
        <begin position="174"/>
        <end position="200"/>
    </location>
</feature>
<feature type="transmembrane region" description="Helical" evidence="11">
    <location>
        <begin position="135"/>
        <end position="154"/>
    </location>
</feature>
<reference evidence="13 14" key="1">
    <citation type="submission" date="2022-05" db="EMBL/GenBank/DDBJ databases">
        <authorList>
            <consortium name="Genoscope - CEA"/>
            <person name="William W."/>
        </authorList>
    </citation>
    <scope>NUCLEOTIDE SEQUENCE [LARGE SCALE GENOMIC DNA]</scope>
</reference>
<feature type="compositionally biased region" description="Basic and acidic residues" evidence="10">
    <location>
        <begin position="371"/>
        <end position="390"/>
    </location>
</feature>
<evidence type="ECO:0000256" key="5">
    <source>
        <dbReference type="ARBA" id="ARBA00023040"/>
    </source>
</evidence>
<evidence type="ECO:0000256" key="6">
    <source>
        <dbReference type="ARBA" id="ARBA00023136"/>
    </source>
</evidence>
<evidence type="ECO:0000256" key="2">
    <source>
        <dbReference type="ARBA" id="ARBA00022475"/>
    </source>
</evidence>
<evidence type="ECO:0000256" key="9">
    <source>
        <dbReference type="ARBA" id="ARBA00023224"/>
    </source>
</evidence>
<evidence type="ECO:0000256" key="4">
    <source>
        <dbReference type="ARBA" id="ARBA00022989"/>
    </source>
</evidence>
<feature type="transmembrane region" description="Helical" evidence="11">
    <location>
        <begin position="264"/>
        <end position="283"/>
    </location>
</feature>
<proteinExistence type="predicted"/>
<keyword evidence="7" id="KW-0675">Receptor</keyword>
<keyword evidence="8" id="KW-0325">Glycoprotein</keyword>
<keyword evidence="3 11" id="KW-0812">Transmembrane</keyword>
<accession>A0ABN8P831</accession>
<evidence type="ECO:0000256" key="10">
    <source>
        <dbReference type="SAM" id="MobiDB-lite"/>
    </source>
</evidence>
<evidence type="ECO:0000256" key="1">
    <source>
        <dbReference type="ARBA" id="ARBA00004651"/>
    </source>
</evidence>
<evidence type="ECO:0000313" key="14">
    <source>
        <dbReference type="Proteomes" id="UP001159405"/>
    </source>
</evidence>
<dbReference type="EMBL" id="CALNXK010000051">
    <property type="protein sequence ID" value="CAH3132450.1"/>
    <property type="molecule type" value="Genomic_DNA"/>
</dbReference>
<keyword evidence="4 11" id="KW-1133">Transmembrane helix</keyword>
<evidence type="ECO:0000256" key="3">
    <source>
        <dbReference type="ARBA" id="ARBA00022692"/>
    </source>
</evidence>
<feature type="region of interest" description="Disordered" evidence="10">
    <location>
        <begin position="421"/>
        <end position="448"/>
    </location>
</feature>
<evidence type="ECO:0000259" key="12">
    <source>
        <dbReference type="PROSITE" id="PS50262"/>
    </source>
</evidence>
<dbReference type="InterPro" id="IPR017452">
    <property type="entry name" value="GPCR_Rhodpsn_7TM"/>
</dbReference>
<dbReference type="InterPro" id="IPR000276">
    <property type="entry name" value="GPCR_Rhodpsn"/>
</dbReference>
<evidence type="ECO:0000256" key="7">
    <source>
        <dbReference type="ARBA" id="ARBA00023170"/>
    </source>
</evidence>
<dbReference type="Pfam" id="PF00001">
    <property type="entry name" value="7tm_1"/>
    <property type="match status" value="1"/>
</dbReference>
<dbReference type="PANTHER" id="PTHR24246">
    <property type="entry name" value="OLFACTORY RECEPTOR AND ADENOSINE RECEPTOR"/>
    <property type="match status" value="1"/>
</dbReference>
<dbReference type="PROSITE" id="PS50262">
    <property type="entry name" value="G_PROTEIN_RECEP_F1_2"/>
    <property type="match status" value="1"/>
</dbReference>
<dbReference type="Proteomes" id="UP001159405">
    <property type="component" value="Unassembled WGS sequence"/>
</dbReference>
<protein>
    <recommendedName>
        <fullName evidence="12">G-protein coupled receptors family 1 profile domain-containing protein</fullName>
    </recommendedName>
</protein>
<evidence type="ECO:0000313" key="13">
    <source>
        <dbReference type="EMBL" id="CAH3132450.1"/>
    </source>
</evidence>
<evidence type="ECO:0000256" key="8">
    <source>
        <dbReference type="ARBA" id="ARBA00023180"/>
    </source>
</evidence>
<comment type="subcellular location">
    <subcellularLocation>
        <location evidence="1">Cell membrane</location>
        <topology evidence="1">Multi-pass membrane protein</topology>
    </subcellularLocation>
</comment>
<keyword evidence="2" id="KW-1003">Cell membrane</keyword>
<dbReference type="PRINTS" id="PR00237">
    <property type="entry name" value="GPCRRHODOPSN"/>
</dbReference>
<keyword evidence="14" id="KW-1185">Reference proteome</keyword>
<keyword evidence="6 11" id="KW-0472">Membrane</keyword>
<feature type="transmembrane region" description="Helical" evidence="11">
    <location>
        <begin position="49"/>
        <end position="72"/>
    </location>
</feature>
<name>A0ABN8P831_9CNID</name>
<organism evidence="13 14">
    <name type="scientific">Porites lobata</name>
    <dbReference type="NCBI Taxonomy" id="104759"/>
    <lineage>
        <taxon>Eukaryota</taxon>
        <taxon>Metazoa</taxon>
        <taxon>Cnidaria</taxon>
        <taxon>Anthozoa</taxon>
        <taxon>Hexacorallia</taxon>
        <taxon>Scleractinia</taxon>
        <taxon>Fungiina</taxon>
        <taxon>Poritidae</taxon>
        <taxon>Porites</taxon>
    </lineage>
</organism>
<dbReference type="CDD" id="cd00637">
    <property type="entry name" value="7tm_classA_rhodopsin-like"/>
    <property type="match status" value="1"/>
</dbReference>
<keyword evidence="5" id="KW-0297">G-protein coupled receptor</keyword>
<dbReference type="SUPFAM" id="SSF81321">
    <property type="entry name" value="Family A G protein-coupled receptor-like"/>
    <property type="match status" value="1"/>
</dbReference>
<dbReference type="PANTHER" id="PTHR24246:SF27">
    <property type="entry name" value="ADENOSINE RECEPTOR, ISOFORM A"/>
    <property type="match status" value="1"/>
</dbReference>
<feature type="domain" description="G-protein coupled receptors family 1 profile" evidence="12">
    <location>
        <begin position="29"/>
        <end position="281"/>
    </location>
</feature>
<keyword evidence="9" id="KW-0807">Transducer</keyword>
<sequence>MEIENHQYTPSTIFMGVLLIFVATASACGNGFVLGILARFKTLRTFPNILIANLALVDFLTGVINMPMYLLWGVFKVKWFTGKTLAIFVAFAGSFSTFIGKTSMLVLLVNAFLAITFDLKYYIWKTNDKAIDIVAAEWLIGLLTIVSLISLQLYDIDLGDAPLLEYNHVYIAKNLPFMATSMNLFIVSSIVFGFLMLWSVRKRIRLRKRLNLPQLQEKARLQIDIQAAKTVLITVGVFLLCNVPPPLIVALAGQFFKDTEWPRFLAMFSISISSAINPVLYCFRNRRFRSALKQFLKDPCGKSPFKETKKVQNEAVKTTSNKSEQARLDCERVQDCGNQNNENGDQLMTLRKSLSSQEPGSKRPVKSAWLECKHSPSKGTDDGGDDSREGVDYTINEVTVEVHLNPNLISSNHNFIKVHPETKLQSEEKPYPKNTEDYSRKDVIETSF</sequence>
<feature type="region of interest" description="Disordered" evidence="10">
    <location>
        <begin position="353"/>
        <end position="390"/>
    </location>
</feature>
<comment type="caution">
    <text evidence="13">The sequence shown here is derived from an EMBL/GenBank/DDBJ whole genome shotgun (WGS) entry which is preliminary data.</text>
</comment>
<feature type="transmembrane region" description="Helical" evidence="11">
    <location>
        <begin position="12"/>
        <end position="37"/>
    </location>
</feature>
<gene>
    <name evidence="13" type="ORF">PLOB_00035896</name>
</gene>